<evidence type="ECO:0000313" key="2">
    <source>
        <dbReference type="Proteomes" id="UP000242715"/>
    </source>
</evidence>
<accession>A0A2Z6MYT8</accession>
<proteinExistence type="predicted"/>
<organism evidence="1 2">
    <name type="scientific">Trifolium subterraneum</name>
    <name type="common">Subterranean clover</name>
    <dbReference type="NCBI Taxonomy" id="3900"/>
    <lineage>
        <taxon>Eukaryota</taxon>
        <taxon>Viridiplantae</taxon>
        <taxon>Streptophyta</taxon>
        <taxon>Embryophyta</taxon>
        <taxon>Tracheophyta</taxon>
        <taxon>Spermatophyta</taxon>
        <taxon>Magnoliopsida</taxon>
        <taxon>eudicotyledons</taxon>
        <taxon>Gunneridae</taxon>
        <taxon>Pentapetalae</taxon>
        <taxon>rosids</taxon>
        <taxon>fabids</taxon>
        <taxon>Fabales</taxon>
        <taxon>Fabaceae</taxon>
        <taxon>Papilionoideae</taxon>
        <taxon>50 kb inversion clade</taxon>
        <taxon>NPAAA clade</taxon>
        <taxon>Hologalegina</taxon>
        <taxon>IRL clade</taxon>
        <taxon>Trifolieae</taxon>
        <taxon>Trifolium</taxon>
    </lineage>
</organism>
<reference evidence="2" key="1">
    <citation type="journal article" date="2017" name="Front. Plant Sci.">
        <title>Climate Clever Clovers: New Paradigm to Reduce the Environmental Footprint of Ruminants by Breeding Low Methanogenic Forages Utilizing Haplotype Variation.</title>
        <authorList>
            <person name="Kaur P."/>
            <person name="Appels R."/>
            <person name="Bayer P.E."/>
            <person name="Keeble-Gagnere G."/>
            <person name="Wang J."/>
            <person name="Hirakawa H."/>
            <person name="Shirasawa K."/>
            <person name="Vercoe P."/>
            <person name="Stefanova K."/>
            <person name="Durmic Z."/>
            <person name="Nichols P."/>
            <person name="Revell C."/>
            <person name="Isobe S.N."/>
            <person name="Edwards D."/>
            <person name="Erskine W."/>
        </authorList>
    </citation>
    <scope>NUCLEOTIDE SEQUENCE [LARGE SCALE GENOMIC DNA]</scope>
    <source>
        <strain evidence="2">cv. Daliak</strain>
    </source>
</reference>
<sequence>MHEAMITENTMKQLQKDRVMINRAISLWRVTSTVFDQLYADTEMARIGRYNTSEAMLKYPTIFAQTLS</sequence>
<dbReference type="EMBL" id="DF973412">
    <property type="protein sequence ID" value="GAU29972.1"/>
    <property type="molecule type" value="Genomic_DNA"/>
</dbReference>
<dbReference type="Proteomes" id="UP000242715">
    <property type="component" value="Unassembled WGS sequence"/>
</dbReference>
<name>A0A2Z6MYT8_TRISU</name>
<keyword evidence="2" id="KW-1185">Reference proteome</keyword>
<evidence type="ECO:0000313" key="1">
    <source>
        <dbReference type="EMBL" id="GAU29972.1"/>
    </source>
</evidence>
<protein>
    <submittedName>
        <fullName evidence="1">Uncharacterized protein</fullName>
    </submittedName>
</protein>
<dbReference type="AlphaFoldDB" id="A0A2Z6MYT8"/>
<gene>
    <name evidence="1" type="ORF">TSUD_360870</name>
</gene>